<gene>
    <name evidence="11" type="primary">argE_1</name>
    <name evidence="11" type="ORF">COL8621_01151</name>
</gene>
<keyword evidence="3" id="KW-0963">Cytoplasm</keyword>
<dbReference type="Pfam" id="PF01546">
    <property type="entry name" value="Peptidase_M20"/>
    <property type="match status" value="1"/>
</dbReference>
<dbReference type="GO" id="GO:0046872">
    <property type="term" value="F:metal ion binding"/>
    <property type="evidence" value="ECO:0007669"/>
    <property type="project" value="UniProtKB-KW"/>
</dbReference>
<dbReference type="PANTHER" id="PTHR43808:SF31">
    <property type="entry name" value="N-ACETYL-L-CITRULLINE DEACETYLASE"/>
    <property type="match status" value="1"/>
</dbReference>
<evidence type="ECO:0000256" key="9">
    <source>
        <dbReference type="ARBA" id="ARBA00023285"/>
    </source>
</evidence>
<protein>
    <submittedName>
        <fullName evidence="11">Acetylornithine deacetylase</fullName>
        <ecNumber evidence="11">3.5.1.16</ecNumber>
    </submittedName>
</protein>
<dbReference type="InterPro" id="IPR010169">
    <property type="entry name" value="AcOrn-deacetyl"/>
</dbReference>
<dbReference type="Gene3D" id="3.40.630.10">
    <property type="entry name" value="Zn peptidases"/>
    <property type="match status" value="1"/>
</dbReference>
<dbReference type="InterPro" id="IPR050072">
    <property type="entry name" value="Peptidase_M20A"/>
</dbReference>
<dbReference type="AlphaFoldDB" id="A0A238JTN7"/>
<evidence type="ECO:0000256" key="3">
    <source>
        <dbReference type="ARBA" id="ARBA00022490"/>
    </source>
</evidence>
<keyword evidence="4" id="KW-0055">Arginine biosynthesis</keyword>
<dbReference type="Pfam" id="PF07687">
    <property type="entry name" value="M20_dimer"/>
    <property type="match status" value="1"/>
</dbReference>
<dbReference type="InterPro" id="IPR002933">
    <property type="entry name" value="Peptidase_M20"/>
</dbReference>
<keyword evidence="5" id="KW-0028">Amino-acid biosynthesis</keyword>
<dbReference type="NCBIfam" id="TIGR01892">
    <property type="entry name" value="AcOrn-deacetyl"/>
    <property type="match status" value="1"/>
</dbReference>
<dbReference type="PANTHER" id="PTHR43808">
    <property type="entry name" value="ACETYLORNITHINE DEACETYLASE"/>
    <property type="match status" value="1"/>
</dbReference>
<evidence type="ECO:0000256" key="1">
    <source>
        <dbReference type="ARBA" id="ARBA00001947"/>
    </source>
</evidence>
<keyword evidence="6" id="KW-0479">Metal-binding</keyword>
<accession>A0A238JTN7</accession>
<keyword evidence="8" id="KW-0862">Zinc</keyword>
<dbReference type="NCBIfam" id="NF005710">
    <property type="entry name" value="PRK07522.1"/>
    <property type="match status" value="1"/>
</dbReference>
<dbReference type="EMBL" id="FXYE01000001">
    <property type="protein sequence ID" value="SMX34019.1"/>
    <property type="molecule type" value="Genomic_DNA"/>
</dbReference>
<reference evidence="12" key="1">
    <citation type="submission" date="2017-05" db="EMBL/GenBank/DDBJ databases">
        <authorList>
            <person name="Rodrigo-Torres L."/>
            <person name="Arahal R. D."/>
            <person name="Lucena T."/>
        </authorList>
    </citation>
    <scope>NUCLEOTIDE SEQUENCE [LARGE SCALE GENOMIC DNA]</scope>
    <source>
        <strain evidence="12">CECT 8621</strain>
    </source>
</reference>
<keyword evidence="7 11" id="KW-0378">Hydrolase</keyword>
<evidence type="ECO:0000256" key="5">
    <source>
        <dbReference type="ARBA" id="ARBA00022605"/>
    </source>
</evidence>
<dbReference type="InterPro" id="IPR036264">
    <property type="entry name" value="Bact_exopeptidase_dim_dom"/>
</dbReference>
<dbReference type="GO" id="GO:0008777">
    <property type="term" value="F:acetylornithine deacetylase activity"/>
    <property type="evidence" value="ECO:0007669"/>
    <property type="project" value="UniProtKB-EC"/>
</dbReference>
<evidence type="ECO:0000256" key="8">
    <source>
        <dbReference type="ARBA" id="ARBA00022833"/>
    </source>
</evidence>
<proteinExistence type="inferred from homology"/>
<keyword evidence="9" id="KW-0170">Cobalt</keyword>
<dbReference type="SUPFAM" id="SSF55031">
    <property type="entry name" value="Bacterial exopeptidase dimerisation domain"/>
    <property type="match status" value="1"/>
</dbReference>
<feature type="domain" description="Peptidase M20 dimerisation" evidence="10">
    <location>
        <begin position="176"/>
        <end position="285"/>
    </location>
</feature>
<dbReference type="Gene3D" id="3.30.70.360">
    <property type="match status" value="1"/>
</dbReference>
<dbReference type="PROSITE" id="PS00759">
    <property type="entry name" value="ARGE_DAPE_CPG2_2"/>
    <property type="match status" value="1"/>
</dbReference>
<name>A0A238JTN7_9RHOB</name>
<evidence type="ECO:0000256" key="4">
    <source>
        <dbReference type="ARBA" id="ARBA00022571"/>
    </source>
</evidence>
<dbReference type="InterPro" id="IPR011650">
    <property type="entry name" value="Peptidase_M20_dimer"/>
</dbReference>
<evidence type="ECO:0000256" key="2">
    <source>
        <dbReference type="ARBA" id="ARBA00005691"/>
    </source>
</evidence>
<evidence type="ECO:0000256" key="7">
    <source>
        <dbReference type="ARBA" id="ARBA00022801"/>
    </source>
</evidence>
<dbReference type="SUPFAM" id="SSF53187">
    <property type="entry name" value="Zn-dependent exopeptidases"/>
    <property type="match status" value="1"/>
</dbReference>
<dbReference type="EC" id="3.5.1.16" evidence="11"/>
<dbReference type="Proteomes" id="UP000202922">
    <property type="component" value="Unassembled WGS sequence"/>
</dbReference>
<evidence type="ECO:0000313" key="11">
    <source>
        <dbReference type="EMBL" id="SMX34019.1"/>
    </source>
</evidence>
<sequence length="390" mass="42366">MGSQLTPRQLLEKLVSFRTVSRDSNLDLVDWVEAYLAGFGISCTRVVNDTDAGKASLYTHVGPLIEGGVVLSGHTDVVPVDGQDWKTDPWQVTEADGKLFGRGTCDMKGFDALAIWALVRAHVEGVNRPLQIALSHDEEFGCIGAPPMIDHMVANTGLPRASTVLVGEPSEMGVVTGHKGGQGYGVHFKGYEVHSSIMHRGVSAIMEGAKLIDWANRQNAESRARTPRAQDAIFDPPFTTIHVGTISGGTAHNITAGDCRFSVDFRFVPGDDANQWRAAFFEEVRVIEAGMKAIHPDAHIDVKERFGLPALSPEDDGSAEQLARRLTGDNATHVVSYGTEAGQFQERGYSAVVCGPGNIEQAHQPNEFITIAQFEQGTQFMDRLLDELKE</sequence>
<comment type="similarity">
    <text evidence="2">Belongs to the peptidase M20A family. ArgE subfamily.</text>
</comment>
<keyword evidence="12" id="KW-1185">Reference proteome</keyword>
<dbReference type="RefSeq" id="WP_093966299.1">
    <property type="nucleotide sequence ID" value="NZ_FXYE01000001.1"/>
</dbReference>
<dbReference type="OrthoDB" id="9809784at2"/>
<evidence type="ECO:0000259" key="10">
    <source>
        <dbReference type="Pfam" id="PF07687"/>
    </source>
</evidence>
<evidence type="ECO:0000313" key="12">
    <source>
        <dbReference type="Proteomes" id="UP000202922"/>
    </source>
</evidence>
<dbReference type="CDD" id="cd03894">
    <property type="entry name" value="M20_ArgE"/>
    <property type="match status" value="1"/>
</dbReference>
<organism evidence="11 12">
    <name type="scientific">Actibacterium lipolyticum</name>
    <dbReference type="NCBI Taxonomy" id="1524263"/>
    <lineage>
        <taxon>Bacteria</taxon>
        <taxon>Pseudomonadati</taxon>
        <taxon>Pseudomonadota</taxon>
        <taxon>Alphaproteobacteria</taxon>
        <taxon>Rhodobacterales</taxon>
        <taxon>Roseobacteraceae</taxon>
        <taxon>Actibacterium</taxon>
    </lineage>
</organism>
<comment type="cofactor">
    <cofactor evidence="1">
        <name>Zn(2+)</name>
        <dbReference type="ChEBI" id="CHEBI:29105"/>
    </cofactor>
</comment>
<evidence type="ECO:0000256" key="6">
    <source>
        <dbReference type="ARBA" id="ARBA00022723"/>
    </source>
</evidence>
<dbReference type="GO" id="GO:0006526">
    <property type="term" value="P:L-arginine biosynthetic process"/>
    <property type="evidence" value="ECO:0007669"/>
    <property type="project" value="UniProtKB-KW"/>
</dbReference>
<dbReference type="InterPro" id="IPR001261">
    <property type="entry name" value="ArgE/DapE_CS"/>
</dbReference>